<feature type="transmembrane region" description="Helical" evidence="9">
    <location>
        <begin position="1073"/>
        <end position="1094"/>
    </location>
</feature>
<feature type="compositionally biased region" description="Polar residues" evidence="10">
    <location>
        <begin position="261"/>
        <end position="274"/>
    </location>
</feature>
<feature type="region of interest" description="Disordered" evidence="10">
    <location>
        <begin position="1"/>
        <end position="38"/>
    </location>
</feature>
<dbReference type="GO" id="GO:0050801">
    <property type="term" value="P:monoatomic ion homeostasis"/>
    <property type="evidence" value="ECO:0007669"/>
    <property type="project" value="TreeGrafter"/>
</dbReference>
<evidence type="ECO:0000256" key="1">
    <source>
        <dbReference type="ARBA" id="ARBA00004651"/>
    </source>
</evidence>
<feature type="transmembrane region" description="Helical" evidence="9">
    <location>
        <begin position="837"/>
        <end position="857"/>
    </location>
</feature>
<evidence type="ECO:0000256" key="9">
    <source>
        <dbReference type="RuleBase" id="RU362035"/>
    </source>
</evidence>
<feature type="region of interest" description="Disordered" evidence="10">
    <location>
        <begin position="247"/>
        <end position="291"/>
    </location>
</feature>
<dbReference type="GO" id="GO:0015701">
    <property type="term" value="P:bicarbonate transport"/>
    <property type="evidence" value="ECO:0007669"/>
    <property type="project" value="TreeGrafter"/>
</dbReference>
<dbReference type="PANTHER" id="PTHR11453">
    <property type="entry name" value="ANION EXCHANGE PROTEIN"/>
    <property type="match status" value="1"/>
</dbReference>
<dbReference type="NCBIfam" id="TIGR00834">
    <property type="entry name" value="ae"/>
    <property type="match status" value="1"/>
</dbReference>
<evidence type="ECO:0000256" key="2">
    <source>
        <dbReference type="ARBA" id="ARBA00010993"/>
    </source>
</evidence>
<feature type="domain" description="Bicarbonate transporter-like transmembrane" evidence="11">
    <location>
        <begin position="728"/>
        <end position="1306"/>
    </location>
</feature>
<dbReference type="Pfam" id="PF07565">
    <property type="entry name" value="Band_3_cyto"/>
    <property type="match status" value="1"/>
</dbReference>
<keyword evidence="3 9" id="KW-0813">Transport</keyword>
<feature type="transmembrane region" description="Helical" evidence="9">
    <location>
        <begin position="1253"/>
        <end position="1286"/>
    </location>
</feature>
<evidence type="ECO:0000313" key="14">
    <source>
        <dbReference type="Proteomes" id="UP000663834"/>
    </source>
</evidence>
<feature type="compositionally biased region" description="Polar residues" evidence="10">
    <location>
        <begin position="506"/>
        <end position="535"/>
    </location>
</feature>
<evidence type="ECO:0000313" key="13">
    <source>
        <dbReference type="EMBL" id="CAF1364710.1"/>
    </source>
</evidence>
<evidence type="ECO:0000256" key="6">
    <source>
        <dbReference type="ARBA" id="ARBA00022989"/>
    </source>
</evidence>
<feature type="transmembrane region" description="Helical" evidence="9">
    <location>
        <begin position="1178"/>
        <end position="1197"/>
    </location>
</feature>
<dbReference type="InterPro" id="IPR013769">
    <property type="entry name" value="Band3_cytoplasmic_dom"/>
</dbReference>
<dbReference type="Pfam" id="PF00955">
    <property type="entry name" value="HCO3_cotransp"/>
    <property type="match status" value="1"/>
</dbReference>
<comment type="similarity">
    <text evidence="2 9">Belongs to the anion exchanger (TC 2.A.31) family.</text>
</comment>
<sequence>MQSSTANINHGHKPGEISVSIFGQNDDDNDDDDDYDSRGVKEFSQYNYDLTKNTFNIDCDNVDDNQIILLALYYSAYTSMEHKSLIDLNSKSRDTTGTSIISALTMIEEDADESDSNLVEHQNITNSRHQQMDKNLFSTSTKHNERPFHFQHKTHVESVKEQILDDVSQPASPISTNQQANSYDNYKTVRHHNTISVPLIVVTHEETDKATSNRLVQHSAAKVDKTKKTQQAVTSVNMDNISLKNYFSSSSGLESPTSPEKNSSTQNNQISLSPSGIPATPISSLHVGGKRRGVIHRSSYKRAHKGRSSIDHTPNDLFIELQELRLDEDNDCHWHECARWIRYEEYFDVEMQRWQAPRISCLNFHSLLELRRGLQYGIVLLDLEEQTLEGIYNGVVNDAIAMGQMNKDLKDEFLRILTHDHRHPEPRSSFRRRSSIFDFPQTAIRRSSLAFRKSDQINFDDTRRSSLLELKMNGEFNKNMKNLVVKYDNIDETVATDACSKRSESEQNNNVNGSKESVNQRRSSFATHRLSQVQTKKSRESIPYKSDVTRRISNSAECAEVLIGTMRSLPRPIMAFVRLSQGQLIDNMSELQLPIKFIFLLIGPGVEEYFEIGRALSTLFSTQNFRNIAYQAMDRRDLLNGINDFLSDSIVLPPADYDKELLLPIIETAKIKKANSDKRITAFKKQNSGRSNENQQQQVQSTRVLLAKIASLSHDKQDEDPFLRSGFVFGGVYREMRRRYAHFKSDFSDAFSLRCSISFIFMSIACLAPALTFGGIIADKTCNRLGVNEMLIASSINGFLFGLFSGQPLLILGPTGPFLVFEEVVYDLCQSLHSDFWTVRCCVSLWTTFFIIMLVAFEGSFMIRHVTRFTEEIFALIIALVYLYEPFKKLYKIFLSNPVRSKYSYDFPFSCSCNISSILNKTFAFDNMNSSFDSTLSSSTSKYSCYDCKSKQDSFSPSILSYHNSTLISNDEDQLPNKALLSFIILIGTCFIAVALKQFRRSNFFGRTTRQTLSDFGMTIALICMVLFDMLVTKTAGGHDLTQKINVPDSIRPSDLERDNTWFISPFRKQLPFWVYFASSFPAILISVVLFFEVELTSIMIQSKLKCVHPTKAIKGTGYHLDILIAGILISISGLFGLPWICAAPVRSLAHVASLSKYSNTHAPGEKARLIDINDQRLTNIGVHLFIGCTIFAAPIIRKIPVAALFGIFLYFGIVSISGTQLFSRIKMTFIPTKYHPNFGYLRRVRQMKRNAYTFIQVIAAGLLITIKMTSFAFLFPLILVLLVPFRKMCLPFIFTEREFAELDGDETPDGIFDDEIDFYGQVHLPI</sequence>
<proteinExistence type="inferred from homology"/>
<evidence type="ECO:0000256" key="10">
    <source>
        <dbReference type="SAM" id="MobiDB-lite"/>
    </source>
</evidence>
<feature type="region of interest" description="Disordered" evidence="10">
    <location>
        <begin position="498"/>
        <end position="538"/>
    </location>
</feature>
<accession>A0A815I7Q1</accession>
<evidence type="ECO:0000259" key="11">
    <source>
        <dbReference type="Pfam" id="PF00955"/>
    </source>
</evidence>
<dbReference type="InterPro" id="IPR003020">
    <property type="entry name" value="HCO3_transpt_euk"/>
</dbReference>
<dbReference type="OrthoDB" id="1735926at2759"/>
<keyword evidence="4" id="KW-1003">Cell membrane</keyword>
<evidence type="ECO:0000259" key="12">
    <source>
        <dbReference type="Pfam" id="PF07565"/>
    </source>
</evidence>
<feature type="domain" description="Band 3 cytoplasmic" evidence="12">
    <location>
        <begin position="316"/>
        <end position="658"/>
    </location>
</feature>
<dbReference type="Gene3D" id="1.10.287.570">
    <property type="entry name" value="Helical hairpin bin"/>
    <property type="match status" value="1"/>
</dbReference>
<name>A0A815I7Q1_9BILA</name>
<keyword evidence="8 9" id="KW-0472">Membrane</keyword>
<evidence type="ECO:0000256" key="8">
    <source>
        <dbReference type="ARBA" id="ARBA00023136"/>
    </source>
</evidence>
<feature type="compositionally biased region" description="Acidic residues" evidence="10">
    <location>
        <begin position="25"/>
        <end position="35"/>
    </location>
</feature>
<comment type="subcellular location">
    <subcellularLocation>
        <location evidence="1">Cell membrane</location>
        <topology evidence="1">Multi-pass membrane protein</topology>
    </subcellularLocation>
    <subcellularLocation>
        <location evidence="9">Membrane</location>
        <topology evidence="9">Multi-pass membrane protein</topology>
    </subcellularLocation>
</comment>
<dbReference type="Proteomes" id="UP000663834">
    <property type="component" value="Unassembled WGS sequence"/>
</dbReference>
<dbReference type="PRINTS" id="PR01231">
    <property type="entry name" value="HCO3TRNSPORT"/>
</dbReference>
<feature type="transmembrane region" description="Helical" evidence="9">
    <location>
        <begin position="1016"/>
        <end position="1033"/>
    </location>
</feature>
<evidence type="ECO:0000256" key="7">
    <source>
        <dbReference type="ARBA" id="ARBA00023065"/>
    </source>
</evidence>
<dbReference type="EMBL" id="CAJNOW010002809">
    <property type="protein sequence ID" value="CAF1364710.1"/>
    <property type="molecule type" value="Genomic_DNA"/>
</dbReference>
<keyword evidence="6 9" id="KW-1133">Transmembrane helix</keyword>
<dbReference type="PANTHER" id="PTHR11453:SF47">
    <property type="entry name" value="ANION EXCHANGE PROTEIN"/>
    <property type="match status" value="1"/>
</dbReference>
<comment type="caution">
    <text evidence="13">The sequence shown here is derived from an EMBL/GenBank/DDBJ whole genome shotgun (WGS) entry which is preliminary data.</text>
</comment>
<dbReference type="GO" id="GO:0005886">
    <property type="term" value="C:plasma membrane"/>
    <property type="evidence" value="ECO:0007669"/>
    <property type="project" value="UniProtKB-SubCell"/>
</dbReference>
<dbReference type="InterPro" id="IPR011531">
    <property type="entry name" value="HCO3_transpt-like_TM_dom"/>
</dbReference>
<feature type="transmembrane region" description="Helical" evidence="9">
    <location>
        <begin position="1203"/>
        <end position="1224"/>
    </location>
</feature>
<dbReference type="InterPro" id="IPR016152">
    <property type="entry name" value="PTrfase/Anion_transptr"/>
</dbReference>
<evidence type="ECO:0000256" key="3">
    <source>
        <dbReference type="ARBA" id="ARBA00022448"/>
    </source>
</evidence>
<feature type="compositionally biased region" description="Low complexity" evidence="10">
    <location>
        <begin position="248"/>
        <end position="260"/>
    </location>
</feature>
<feature type="transmembrane region" description="Helical" evidence="9">
    <location>
        <begin position="979"/>
        <end position="996"/>
    </location>
</feature>
<dbReference type="SUPFAM" id="SSF55804">
    <property type="entry name" value="Phoshotransferase/anion transport protein"/>
    <property type="match status" value="1"/>
</dbReference>
<protein>
    <recommendedName>
        <fullName evidence="9">Anion exchange protein</fullName>
    </recommendedName>
</protein>
<feature type="transmembrane region" description="Helical" evidence="9">
    <location>
        <begin position="790"/>
        <end position="811"/>
    </location>
</feature>
<evidence type="ECO:0000256" key="5">
    <source>
        <dbReference type="ARBA" id="ARBA00022692"/>
    </source>
</evidence>
<dbReference type="GO" id="GO:0008509">
    <property type="term" value="F:monoatomic anion transmembrane transporter activity"/>
    <property type="evidence" value="ECO:0007669"/>
    <property type="project" value="InterPro"/>
</dbReference>
<feature type="transmembrane region" description="Helical" evidence="9">
    <location>
        <begin position="869"/>
        <end position="887"/>
    </location>
</feature>
<dbReference type="GO" id="GO:0005452">
    <property type="term" value="F:solute:inorganic anion antiporter activity"/>
    <property type="evidence" value="ECO:0007669"/>
    <property type="project" value="InterPro"/>
</dbReference>
<keyword evidence="7 9" id="KW-0406">Ion transport</keyword>
<evidence type="ECO:0000256" key="4">
    <source>
        <dbReference type="ARBA" id="ARBA00022475"/>
    </source>
</evidence>
<keyword evidence="5 9" id="KW-0812">Transmembrane</keyword>
<gene>
    <name evidence="13" type="ORF">KQP761_LOCUS7915</name>
</gene>
<organism evidence="13 14">
    <name type="scientific">Rotaria magnacalcarata</name>
    <dbReference type="NCBI Taxonomy" id="392030"/>
    <lineage>
        <taxon>Eukaryota</taxon>
        <taxon>Metazoa</taxon>
        <taxon>Spiralia</taxon>
        <taxon>Gnathifera</taxon>
        <taxon>Rotifera</taxon>
        <taxon>Eurotatoria</taxon>
        <taxon>Bdelloidea</taxon>
        <taxon>Philodinida</taxon>
        <taxon>Philodinidae</taxon>
        <taxon>Rotaria</taxon>
    </lineage>
</organism>
<dbReference type="Gene3D" id="3.40.930.10">
    <property type="entry name" value="Mannitol-specific EII, Chain A"/>
    <property type="match status" value="1"/>
</dbReference>
<reference evidence="13" key="1">
    <citation type="submission" date="2021-02" db="EMBL/GenBank/DDBJ databases">
        <authorList>
            <person name="Nowell W R."/>
        </authorList>
    </citation>
    <scope>NUCLEOTIDE SEQUENCE</scope>
</reference>
<feature type="transmembrane region" description="Helical" evidence="9">
    <location>
        <begin position="757"/>
        <end position="778"/>
    </location>
</feature>